<comment type="cofactor">
    <cofactor evidence="2">
        <name>Mn(2+)</name>
        <dbReference type="ChEBI" id="CHEBI:29035"/>
    </cofactor>
    <cofactor evidence="2">
        <name>Fe(2+)</name>
        <dbReference type="ChEBI" id="CHEBI:29033"/>
    </cofactor>
    <text evidence="2">Binds 1 Mn(2+) or Fe(2+) ion per subunit.</text>
</comment>
<keyword evidence="4" id="KW-1185">Reference proteome</keyword>
<dbReference type="InterPro" id="IPR036388">
    <property type="entry name" value="WH-like_DNA-bd_sf"/>
</dbReference>
<evidence type="ECO:0000313" key="4">
    <source>
        <dbReference type="Proteomes" id="UP000290191"/>
    </source>
</evidence>
<dbReference type="GO" id="GO:0008270">
    <property type="term" value="F:zinc ion binding"/>
    <property type="evidence" value="ECO:0007669"/>
    <property type="project" value="TreeGrafter"/>
</dbReference>
<dbReference type="AlphaFoldDB" id="A0A4Q0XWN5"/>
<comment type="cofactor">
    <cofactor evidence="1">
        <name>Zn(2+)</name>
        <dbReference type="ChEBI" id="CHEBI:29105"/>
    </cofactor>
    <text evidence="1">Binds 1 zinc ion per subunit.</text>
</comment>
<evidence type="ECO:0000313" key="3">
    <source>
        <dbReference type="EMBL" id="RXJ62030.1"/>
    </source>
</evidence>
<dbReference type="GO" id="GO:0045892">
    <property type="term" value="P:negative regulation of DNA-templated transcription"/>
    <property type="evidence" value="ECO:0007669"/>
    <property type="project" value="TreeGrafter"/>
</dbReference>
<dbReference type="Proteomes" id="UP000290191">
    <property type="component" value="Unassembled WGS sequence"/>
</dbReference>
<dbReference type="STRING" id="877500.GCA_000935065_00847"/>
<reference evidence="3 4" key="1">
    <citation type="submission" date="2017-10" db="EMBL/GenBank/DDBJ databases">
        <title>Genomics of the genus Arcobacter.</title>
        <authorList>
            <person name="Perez-Cataluna A."/>
            <person name="Figueras M.J."/>
        </authorList>
    </citation>
    <scope>NUCLEOTIDE SEQUENCE [LARGE SCALE GENOMIC DNA]</scope>
    <source>
        <strain evidence="3 4">DSM 24636</strain>
    </source>
</reference>
<dbReference type="SUPFAM" id="SSF46785">
    <property type="entry name" value="Winged helix' DNA-binding domain"/>
    <property type="match status" value="1"/>
</dbReference>
<dbReference type="RefSeq" id="WP_129082563.1">
    <property type="nucleotide sequence ID" value="NZ_CP041070.1"/>
</dbReference>
<comment type="caution">
    <text evidence="3">The sequence shown here is derived from an EMBL/GenBank/DDBJ whole genome shotgun (WGS) entry which is preliminary data.</text>
</comment>
<protein>
    <submittedName>
        <fullName evidence="3">Fur family transcriptional regulator</fullName>
    </submittedName>
</protein>
<dbReference type="Gene3D" id="1.10.10.10">
    <property type="entry name" value="Winged helix-like DNA-binding domain superfamily/Winged helix DNA-binding domain"/>
    <property type="match status" value="1"/>
</dbReference>
<sequence length="124" mass="14501">MNLENISKNIKLTTARKAILEQLIESKKPICYEDIKDKLSMDKATFYRNITKFEEEGIITSFESNDKKRYFEILKTKHPHFICSICSKIECIHEKVDVNLKGHKIDNIIIKGICPQCLIKQEKN</sequence>
<dbReference type="GO" id="GO:0003700">
    <property type="term" value="F:DNA-binding transcription factor activity"/>
    <property type="evidence" value="ECO:0007669"/>
    <property type="project" value="InterPro"/>
</dbReference>
<feature type="binding site" evidence="2">
    <location>
        <position position="94"/>
    </location>
    <ligand>
        <name>Fe cation</name>
        <dbReference type="ChEBI" id="CHEBI:24875"/>
    </ligand>
</feature>
<dbReference type="InterPro" id="IPR036390">
    <property type="entry name" value="WH_DNA-bd_sf"/>
</dbReference>
<dbReference type="GO" id="GO:1900376">
    <property type="term" value="P:regulation of secondary metabolite biosynthetic process"/>
    <property type="evidence" value="ECO:0007669"/>
    <property type="project" value="TreeGrafter"/>
</dbReference>
<proteinExistence type="predicted"/>
<gene>
    <name evidence="3" type="ORF">CRV06_11390</name>
</gene>
<organism evidence="3 4">
    <name type="scientific">Halarcobacter anaerophilus</name>
    <dbReference type="NCBI Taxonomy" id="877500"/>
    <lineage>
        <taxon>Bacteria</taxon>
        <taxon>Pseudomonadati</taxon>
        <taxon>Campylobacterota</taxon>
        <taxon>Epsilonproteobacteria</taxon>
        <taxon>Campylobacterales</taxon>
        <taxon>Arcobacteraceae</taxon>
        <taxon>Halarcobacter</taxon>
    </lineage>
</organism>
<accession>A0A4Q0XWN5</accession>
<dbReference type="Pfam" id="PF01475">
    <property type="entry name" value="FUR"/>
    <property type="match status" value="1"/>
</dbReference>
<feature type="binding site" evidence="1">
    <location>
        <position position="117"/>
    </location>
    <ligand>
        <name>Zn(2+)</name>
        <dbReference type="ChEBI" id="CHEBI:29105"/>
    </ligand>
</feature>
<dbReference type="PANTHER" id="PTHR33202:SF7">
    <property type="entry name" value="FERRIC UPTAKE REGULATION PROTEIN"/>
    <property type="match status" value="1"/>
</dbReference>
<evidence type="ECO:0000256" key="1">
    <source>
        <dbReference type="PIRSR" id="PIRSR602481-1"/>
    </source>
</evidence>
<feature type="binding site" evidence="1">
    <location>
        <position position="114"/>
    </location>
    <ligand>
        <name>Zn(2+)</name>
        <dbReference type="ChEBI" id="CHEBI:29105"/>
    </ligand>
</feature>
<keyword evidence="2" id="KW-0408">Iron</keyword>
<dbReference type="InterPro" id="IPR002481">
    <property type="entry name" value="FUR"/>
</dbReference>
<evidence type="ECO:0000256" key="2">
    <source>
        <dbReference type="PIRSR" id="PIRSR602481-2"/>
    </source>
</evidence>
<dbReference type="PANTHER" id="PTHR33202">
    <property type="entry name" value="ZINC UPTAKE REGULATION PROTEIN"/>
    <property type="match status" value="1"/>
</dbReference>
<feature type="binding site" evidence="1">
    <location>
        <position position="83"/>
    </location>
    <ligand>
        <name>Zn(2+)</name>
        <dbReference type="ChEBI" id="CHEBI:29105"/>
    </ligand>
</feature>
<dbReference type="OrthoDB" id="8659436at2"/>
<keyword evidence="1" id="KW-0479">Metal-binding</keyword>
<dbReference type="GO" id="GO:0000976">
    <property type="term" value="F:transcription cis-regulatory region binding"/>
    <property type="evidence" value="ECO:0007669"/>
    <property type="project" value="TreeGrafter"/>
</dbReference>
<keyword evidence="1" id="KW-0862">Zinc</keyword>
<feature type="binding site" evidence="1">
    <location>
        <position position="86"/>
    </location>
    <ligand>
        <name>Zn(2+)</name>
        <dbReference type="ChEBI" id="CHEBI:29105"/>
    </ligand>
</feature>
<name>A0A4Q0XWN5_9BACT</name>
<dbReference type="EMBL" id="PDKO01000010">
    <property type="protein sequence ID" value="RXJ62030.1"/>
    <property type="molecule type" value="Genomic_DNA"/>
</dbReference>